<evidence type="ECO:0000313" key="2">
    <source>
        <dbReference type="Proteomes" id="UP000693946"/>
    </source>
</evidence>
<reference evidence="1 2" key="1">
    <citation type="journal article" date="2021" name="Sci. Rep.">
        <title>Chromosome anchoring in Senegalese sole (Solea senegalensis) reveals sex-associated markers and genome rearrangements in flatfish.</title>
        <authorList>
            <person name="Guerrero-Cozar I."/>
            <person name="Gomez-Garrido J."/>
            <person name="Berbel C."/>
            <person name="Martinez-Blanch J.F."/>
            <person name="Alioto T."/>
            <person name="Claros M.G."/>
            <person name="Gagnaire P.A."/>
            <person name="Manchado M."/>
        </authorList>
    </citation>
    <scope>NUCLEOTIDE SEQUENCE [LARGE SCALE GENOMIC DNA]</scope>
    <source>
        <strain evidence="1">Sse05_10M</strain>
    </source>
</reference>
<accession>A0AAV6QKN1</accession>
<gene>
    <name evidence="1" type="ORF">JOB18_031775</name>
</gene>
<dbReference type="Proteomes" id="UP000693946">
    <property type="component" value="Linkage Group LG5"/>
</dbReference>
<comment type="caution">
    <text evidence="1">The sequence shown here is derived from an EMBL/GenBank/DDBJ whole genome shotgun (WGS) entry which is preliminary data.</text>
</comment>
<keyword evidence="2" id="KW-1185">Reference proteome</keyword>
<protein>
    <submittedName>
        <fullName evidence="1">Uncharacterized protein</fullName>
    </submittedName>
</protein>
<dbReference type="AlphaFoldDB" id="A0AAV6QKN1"/>
<proteinExistence type="predicted"/>
<dbReference type="EMBL" id="JAGKHQ010000017">
    <property type="protein sequence ID" value="KAG7490274.1"/>
    <property type="molecule type" value="Genomic_DNA"/>
</dbReference>
<organism evidence="1 2">
    <name type="scientific">Solea senegalensis</name>
    <name type="common">Senegalese sole</name>
    <dbReference type="NCBI Taxonomy" id="28829"/>
    <lineage>
        <taxon>Eukaryota</taxon>
        <taxon>Metazoa</taxon>
        <taxon>Chordata</taxon>
        <taxon>Craniata</taxon>
        <taxon>Vertebrata</taxon>
        <taxon>Euteleostomi</taxon>
        <taxon>Actinopterygii</taxon>
        <taxon>Neopterygii</taxon>
        <taxon>Teleostei</taxon>
        <taxon>Neoteleostei</taxon>
        <taxon>Acanthomorphata</taxon>
        <taxon>Carangaria</taxon>
        <taxon>Pleuronectiformes</taxon>
        <taxon>Pleuronectoidei</taxon>
        <taxon>Soleidae</taxon>
        <taxon>Solea</taxon>
    </lineage>
</organism>
<evidence type="ECO:0000313" key="1">
    <source>
        <dbReference type="EMBL" id="KAG7490274.1"/>
    </source>
</evidence>
<name>A0AAV6QKN1_SOLSE</name>
<sequence>MSVLYCVVIVFKNPNVLSRYAAFREAYLFNLYLLFLVGQLKGRNPNSHVVKGEALQSAANVPAALPCL</sequence>